<evidence type="ECO:0000256" key="4">
    <source>
        <dbReference type="ARBA" id="ARBA00022741"/>
    </source>
</evidence>
<dbReference type="InterPro" id="IPR001650">
    <property type="entry name" value="Helicase_C-like"/>
</dbReference>
<dbReference type="InterPro" id="IPR014001">
    <property type="entry name" value="Helicase_ATP-bd"/>
</dbReference>
<dbReference type="Pfam" id="PF17768">
    <property type="entry name" value="RecJ_OB"/>
    <property type="match status" value="1"/>
</dbReference>
<dbReference type="NCBIfam" id="TIGR00644">
    <property type="entry name" value="recJ"/>
    <property type="match status" value="1"/>
</dbReference>
<dbReference type="PROSITE" id="PS51194">
    <property type="entry name" value="HELICASE_CTER"/>
    <property type="match status" value="1"/>
</dbReference>
<evidence type="ECO:0000259" key="9">
    <source>
        <dbReference type="PROSITE" id="PS51194"/>
    </source>
</evidence>
<dbReference type="PANTHER" id="PTHR30255">
    <property type="entry name" value="SINGLE-STRANDED-DNA-SPECIFIC EXONUCLEASE RECJ"/>
    <property type="match status" value="1"/>
</dbReference>
<dbReference type="SUPFAM" id="SSF52540">
    <property type="entry name" value="P-loop containing nucleoside triphosphate hydrolases"/>
    <property type="match status" value="1"/>
</dbReference>
<evidence type="ECO:0000256" key="2">
    <source>
        <dbReference type="ARBA" id="ARBA00019841"/>
    </source>
</evidence>
<dbReference type="Pfam" id="PF01368">
    <property type="entry name" value="DHH"/>
    <property type="match status" value="1"/>
</dbReference>
<dbReference type="PANTHER" id="PTHR30255:SF2">
    <property type="entry name" value="SINGLE-STRANDED-DNA-SPECIFIC EXONUCLEASE RECJ"/>
    <property type="match status" value="1"/>
</dbReference>
<dbReference type="EMBL" id="JADCJZ010000002">
    <property type="protein sequence ID" value="MBE5024032.1"/>
    <property type="molecule type" value="Genomic_DNA"/>
</dbReference>
<evidence type="ECO:0000313" key="11">
    <source>
        <dbReference type="Proteomes" id="UP001194273"/>
    </source>
</evidence>
<gene>
    <name evidence="10" type="primary">recJ</name>
    <name evidence="10" type="ORF">INF26_04100</name>
</gene>
<dbReference type="InterPro" id="IPR038763">
    <property type="entry name" value="DHH_sf"/>
</dbReference>
<evidence type="ECO:0000259" key="8">
    <source>
        <dbReference type="PROSITE" id="PS51192"/>
    </source>
</evidence>
<dbReference type="Proteomes" id="UP001194273">
    <property type="component" value="Unassembled WGS sequence"/>
</dbReference>
<feature type="domain" description="Helicase C-terminal" evidence="9">
    <location>
        <begin position="836"/>
        <end position="986"/>
    </location>
</feature>
<dbReference type="Gene3D" id="3.90.1640.30">
    <property type="match status" value="1"/>
</dbReference>
<accession>A0ABR9QTH1</accession>
<evidence type="ECO:0000256" key="5">
    <source>
        <dbReference type="ARBA" id="ARBA00022801"/>
    </source>
</evidence>
<evidence type="ECO:0000313" key="10">
    <source>
        <dbReference type="EMBL" id="MBE5024032.1"/>
    </source>
</evidence>
<comment type="caution">
    <text evidence="10">The sequence shown here is derived from an EMBL/GenBank/DDBJ whole genome shotgun (WGS) entry which is preliminary data.</text>
</comment>
<dbReference type="InterPro" id="IPR011545">
    <property type="entry name" value="DEAD/DEAH_box_helicase_dom"/>
</dbReference>
<comment type="similarity">
    <text evidence="1">Belongs to the RecJ family.</text>
</comment>
<dbReference type="InterPro" id="IPR004610">
    <property type="entry name" value="RecJ"/>
</dbReference>
<evidence type="ECO:0000256" key="6">
    <source>
        <dbReference type="ARBA" id="ARBA00022839"/>
    </source>
</evidence>
<protein>
    <recommendedName>
        <fullName evidence="2">Single-stranded-DNA-specific exonuclease RecJ</fullName>
    </recommendedName>
</protein>
<evidence type="ECO:0000256" key="1">
    <source>
        <dbReference type="ARBA" id="ARBA00005915"/>
    </source>
</evidence>
<dbReference type="InterPro" id="IPR003156">
    <property type="entry name" value="DHHA1_dom"/>
</dbReference>
<dbReference type="Pfam" id="PF00271">
    <property type="entry name" value="Helicase_C"/>
    <property type="match status" value="1"/>
</dbReference>
<sequence>MGGLAQSRRWSVLPDDPVRERALAEELAIPPLVARVLVARGHADASDARAFLDASLEKSWEDPLCIPGMGEVVSRLERALDARETVAVFGDFDVDGMTSTCLLTLALRELGATVHPFIPHRFGEGYGLSREALERVRSVCSPDLVVTVDNGIASAREVEWLVGEGVDVVVTDHHEPADLVPEDVPVTDPKLSPDCPSRELAGAGVALKLVCELGRRRGKSELWRRYTDVAALGTLSDMMLLAGENRALVRVGVERMRRATRPGLVALAATAGCDLATVRPDDLPFSLIPRLNAAGRMGSTDVALELLLTEDPAEAAVLAARLDAVNTERREVESALAEAALAEAALTYDGGRAVVVGGEGWHEGVKGIVASRLVNRYHVPAIVFSIADGIARGSGRSVGSVDLFHAVEQCSDLLVRFGGHAGAVGVTCEASRLGEFRERLSAVLAGLPEEQFEDVGEVTAMVSLSELTVETIDSLERLQPFGQGNKRPMLAVCGVTTRNRALVGADGAHLRFVATDGGCSVPAIYFRAPDAERACAWDGVVDIVFEAVNETWQGRTKPKLMVKDLLLRDGGQDAVGADAAEKGLGLEGVTGEDAASDEPLAPDAAARAALAGLGAAALTDELRRRLIGERPLLPAQERALDLLAAGRSCLAVMATGRGKSLVFHLHAAREALARGRASVFVYPLRALVADQAFHLREQLAGAGLSVEVLTGETPQHDRDRVYAGLSSGATDVVLTTPEYLAIHRADLAQSGRVGFLVIDEAHHAGLAAPGSREAYLELPAIRADLGDPVTLAVTATAAPDVAERICALAGIARDDVVLDLSVRDNLLVDDERELRDREAALVSVVARGEKSVVYVPSRDQAVSLVRMLRHRVPELAARTAFYHAGLPRATRARVERAFRGDELSCIVSTSAFGEGVNLPGIRHVALYGLPLGRVEFNQMSGRAGRDGADATVHLLFGSRDVALGRRILASAAPSRDDLVLVYRTLAWLYRADGPIALDDAAIAAVASERASLSPIDEHEVATALTIFSELGFCSVSGWGESRRVSMAPSPARMELTQSACFLEGARARDAFEEFCAWALHSPADDLLACVRRPISPDFGIIVEGKEG</sequence>
<keyword evidence="7" id="KW-0067">ATP-binding</keyword>
<evidence type="ECO:0000256" key="3">
    <source>
        <dbReference type="ARBA" id="ARBA00022722"/>
    </source>
</evidence>
<dbReference type="Gene3D" id="3.40.50.300">
    <property type="entry name" value="P-loop containing nucleotide triphosphate hydrolases"/>
    <property type="match status" value="2"/>
</dbReference>
<proteinExistence type="inferred from homology"/>
<keyword evidence="6 10" id="KW-0269">Exonuclease</keyword>
<dbReference type="RefSeq" id="WP_193529469.1">
    <property type="nucleotide sequence ID" value="NZ_JADCJZ010000002.1"/>
</dbReference>
<name>A0ABR9QTH1_9ACTN</name>
<dbReference type="SMART" id="SM00490">
    <property type="entry name" value="HELICc"/>
    <property type="match status" value="1"/>
</dbReference>
<keyword evidence="3" id="KW-0540">Nuclease</keyword>
<organism evidence="10 11">
    <name type="scientific">Thermophilibacter gallinarum</name>
    <dbReference type="NCBI Taxonomy" id="2779357"/>
    <lineage>
        <taxon>Bacteria</taxon>
        <taxon>Bacillati</taxon>
        <taxon>Actinomycetota</taxon>
        <taxon>Coriobacteriia</taxon>
        <taxon>Coriobacteriales</taxon>
        <taxon>Atopobiaceae</taxon>
        <taxon>Thermophilibacter</taxon>
    </lineage>
</organism>
<dbReference type="InterPro" id="IPR001667">
    <property type="entry name" value="DDH_dom"/>
</dbReference>
<dbReference type="GO" id="GO:0004527">
    <property type="term" value="F:exonuclease activity"/>
    <property type="evidence" value="ECO:0007669"/>
    <property type="project" value="UniProtKB-KW"/>
</dbReference>
<dbReference type="InterPro" id="IPR027417">
    <property type="entry name" value="P-loop_NTPase"/>
</dbReference>
<keyword evidence="5" id="KW-0378">Hydrolase</keyword>
<reference evidence="10 11" key="1">
    <citation type="submission" date="2020-10" db="EMBL/GenBank/DDBJ databases">
        <title>ChiBAC.</title>
        <authorList>
            <person name="Zenner C."/>
            <person name="Hitch T.C.A."/>
            <person name="Clavel T."/>
        </authorList>
    </citation>
    <scope>NUCLEOTIDE SEQUENCE [LARGE SCALE GENOMIC DNA]</scope>
    <source>
        <strain evidence="10 11">DSM 107455</strain>
    </source>
</reference>
<evidence type="ECO:0000256" key="7">
    <source>
        <dbReference type="ARBA" id="ARBA00022840"/>
    </source>
</evidence>
<dbReference type="PROSITE" id="PS51192">
    <property type="entry name" value="HELICASE_ATP_BIND_1"/>
    <property type="match status" value="1"/>
</dbReference>
<dbReference type="InterPro" id="IPR051673">
    <property type="entry name" value="SSDNA_exonuclease_RecJ"/>
</dbReference>
<dbReference type="Pfam" id="PF00270">
    <property type="entry name" value="DEAD"/>
    <property type="match status" value="1"/>
</dbReference>
<feature type="domain" description="Helicase ATP-binding" evidence="8">
    <location>
        <begin position="640"/>
        <end position="815"/>
    </location>
</feature>
<dbReference type="Gene3D" id="3.10.310.30">
    <property type="match status" value="1"/>
</dbReference>
<keyword evidence="4" id="KW-0547">Nucleotide-binding</keyword>
<dbReference type="Pfam" id="PF02272">
    <property type="entry name" value="DHHA1"/>
    <property type="match status" value="1"/>
</dbReference>
<dbReference type="SUPFAM" id="SSF64182">
    <property type="entry name" value="DHH phosphoesterases"/>
    <property type="match status" value="1"/>
</dbReference>
<dbReference type="InterPro" id="IPR041122">
    <property type="entry name" value="RecJ_OB"/>
</dbReference>
<keyword evidence="11" id="KW-1185">Reference proteome</keyword>
<dbReference type="SMART" id="SM00487">
    <property type="entry name" value="DEXDc"/>
    <property type="match status" value="1"/>
</dbReference>